<evidence type="ECO:0000313" key="2">
    <source>
        <dbReference type="Proteomes" id="UP000805193"/>
    </source>
</evidence>
<reference evidence="1 2" key="1">
    <citation type="journal article" date="2020" name="Cell">
        <title>Large-Scale Comparative Analyses of Tick Genomes Elucidate Their Genetic Diversity and Vector Capacities.</title>
        <authorList>
            <consortium name="Tick Genome and Microbiome Consortium (TIGMIC)"/>
            <person name="Jia N."/>
            <person name="Wang J."/>
            <person name="Shi W."/>
            <person name="Du L."/>
            <person name="Sun Y."/>
            <person name="Zhan W."/>
            <person name="Jiang J.F."/>
            <person name="Wang Q."/>
            <person name="Zhang B."/>
            <person name="Ji P."/>
            <person name="Bell-Sakyi L."/>
            <person name="Cui X.M."/>
            <person name="Yuan T.T."/>
            <person name="Jiang B.G."/>
            <person name="Yang W.F."/>
            <person name="Lam T.T."/>
            <person name="Chang Q.C."/>
            <person name="Ding S.J."/>
            <person name="Wang X.J."/>
            <person name="Zhu J.G."/>
            <person name="Ruan X.D."/>
            <person name="Zhao L."/>
            <person name="Wei J.T."/>
            <person name="Ye R.Z."/>
            <person name="Que T.C."/>
            <person name="Du C.H."/>
            <person name="Zhou Y.H."/>
            <person name="Cheng J.X."/>
            <person name="Dai P.F."/>
            <person name="Guo W.B."/>
            <person name="Han X.H."/>
            <person name="Huang E.J."/>
            <person name="Li L.F."/>
            <person name="Wei W."/>
            <person name="Gao Y.C."/>
            <person name="Liu J.Z."/>
            <person name="Shao H.Z."/>
            <person name="Wang X."/>
            <person name="Wang C.C."/>
            <person name="Yang T.C."/>
            <person name="Huo Q.B."/>
            <person name="Li W."/>
            <person name="Chen H.Y."/>
            <person name="Chen S.E."/>
            <person name="Zhou L.G."/>
            <person name="Ni X.B."/>
            <person name="Tian J.H."/>
            <person name="Sheng Y."/>
            <person name="Liu T."/>
            <person name="Pan Y.S."/>
            <person name="Xia L.Y."/>
            <person name="Li J."/>
            <person name="Zhao F."/>
            <person name="Cao W.C."/>
        </authorList>
    </citation>
    <scope>NUCLEOTIDE SEQUENCE [LARGE SCALE GENOMIC DNA]</scope>
    <source>
        <strain evidence="1">Iper-2018</strain>
    </source>
</reference>
<name>A0AC60QAN9_IXOPE</name>
<proteinExistence type="predicted"/>
<sequence>MIDAILFFLIERCRPKLMSDPAMFRKVERIFYLSNAVANAVLLVFLVHHAYAVSRQVQARDPSTLYVMMTAHVLFSIDFYSLVAILLKYYSNASYLHIFNCTAVTSGMWMNFTLGGPDQAMFVMILNSVIYTVLHTFFYQLAPKSHVRQLVSSKTFFTRVQFTRCSCVIVFTAMRLVYASLSVGAFFAIVAVEIMSCACFYLNLYREENRKTLHVLTHSAEAALEAFTKLATACSLNHEDQDD</sequence>
<comment type="caution">
    <text evidence="1">The sequence shown here is derived from an EMBL/GenBank/DDBJ whole genome shotgun (WGS) entry which is preliminary data.</text>
</comment>
<evidence type="ECO:0000313" key="1">
    <source>
        <dbReference type="EMBL" id="KAG0431098.1"/>
    </source>
</evidence>
<keyword evidence="2" id="KW-1185">Reference proteome</keyword>
<gene>
    <name evidence="1" type="ORF">HPB47_022124</name>
</gene>
<organism evidence="1 2">
    <name type="scientific">Ixodes persulcatus</name>
    <name type="common">Taiga tick</name>
    <dbReference type="NCBI Taxonomy" id="34615"/>
    <lineage>
        <taxon>Eukaryota</taxon>
        <taxon>Metazoa</taxon>
        <taxon>Ecdysozoa</taxon>
        <taxon>Arthropoda</taxon>
        <taxon>Chelicerata</taxon>
        <taxon>Arachnida</taxon>
        <taxon>Acari</taxon>
        <taxon>Parasitiformes</taxon>
        <taxon>Ixodida</taxon>
        <taxon>Ixodoidea</taxon>
        <taxon>Ixodidae</taxon>
        <taxon>Ixodinae</taxon>
        <taxon>Ixodes</taxon>
    </lineage>
</organism>
<dbReference type="EMBL" id="JABSTQ010009259">
    <property type="protein sequence ID" value="KAG0431098.1"/>
    <property type="molecule type" value="Genomic_DNA"/>
</dbReference>
<protein>
    <submittedName>
        <fullName evidence="1">Uncharacterized protein</fullName>
    </submittedName>
</protein>
<dbReference type="Proteomes" id="UP000805193">
    <property type="component" value="Unassembled WGS sequence"/>
</dbReference>
<accession>A0AC60QAN9</accession>